<dbReference type="AlphaFoldDB" id="D3GSM3"/>
<proteinExistence type="predicted"/>
<gene>
    <name evidence="1" type="ordered locus">EC042_1712</name>
</gene>
<evidence type="ECO:0000313" key="2">
    <source>
        <dbReference type="Proteomes" id="UP000001407"/>
    </source>
</evidence>
<dbReference type="HOGENOM" id="CLU_2507627_0_0_6"/>
<reference evidence="1 2" key="1">
    <citation type="journal article" date="2010" name="PLoS ONE">
        <title>Complete genome sequence and comparative metabolic profiling of the prototypical enteroaggregative Escherichia coli strain 042.</title>
        <authorList>
            <person name="Chaudhuri R.R."/>
            <person name="Sebaihia M."/>
            <person name="Hobman J.L."/>
            <person name="Webber M.A."/>
            <person name="Leyton D.L."/>
            <person name="Goldberg M.D."/>
            <person name="Cunningham A.F."/>
            <person name="Scott-Tucker A."/>
            <person name="Ferguson P.R."/>
            <person name="Thomas C.M."/>
            <person name="Frankel G."/>
            <person name="Tang C.M."/>
            <person name="Dudley E.G."/>
            <person name="Roberts I.S."/>
            <person name="Rasko D.A."/>
            <person name="Pallen M.J."/>
            <person name="Parkhill J."/>
            <person name="Nataro J.P."/>
            <person name="Thomson N.R."/>
            <person name="Henderson I.R."/>
        </authorList>
    </citation>
    <scope>NUCLEOTIDE SEQUENCE [LARGE SCALE GENOMIC DNA]</scope>
    <source>
        <strain evidence="2">042 / EAEC</strain>
    </source>
</reference>
<dbReference type="Proteomes" id="UP000001407">
    <property type="component" value="Chromosome"/>
</dbReference>
<sequence length="85" mass="9778">MHMTAMNTPKKRAFIYPNINIKTSTFSIYLAVKMMGIHDANNQNATNKNCNAFFIIPPTINVQLHLNTPQFGRTYKYLNQKKSLT</sequence>
<organism evidence="1 2">
    <name type="scientific">Escherichia coli O44:H18 (strain 042 / EAEC)</name>
    <dbReference type="NCBI Taxonomy" id="216592"/>
    <lineage>
        <taxon>Bacteria</taxon>
        <taxon>Pseudomonadati</taxon>
        <taxon>Pseudomonadota</taxon>
        <taxon>Gammaproteobacteria</taxon>
        <taxon>Enterobacterales</taxon>
        <taxon>Enterobacteriaceae</taxon>
        <taxon>Escherichia</taxon>
    </lineage>
</organism>
<dbReference type="KEGG" id="elo:EC042_1712"/>
<accession>D3GSM3</accession>
<name>D3GSM3_ECO44</name>
<evidence type="ECO:0000313" key="1">
    <source>
        <dbReference type="EMBL" id="CBG34541.1"/>
    </source>
</evidence>
<protein>
    <submittedName>
        <fullName evidence="1">Uncharacterized protein</fullName>
    </submittedName>
</protein>
<dbReference type="EMBL" id="FN554766">
    <property type="protein sequence ID" value="CBG34541.1"/>
    <property type="molecule type" value="Genomic_DNA"/>
</dbReference>